<accession>A0A3L6RFZ7</accession>
<dbReference type="AlphaFoldDB" id="A0A3L6RFZ7"/>
<protein>
    <submittedName>
        <fullName evidence="2">Uncharacterized protein</fullName>
    </submittedName>
</protein>
<keyword evidence="3" id="KW-1185">Reference proteome</keyword>
<gene>
    <name evidence="2" type="ORF">C2845_PM06G29840</name>
</gene>
<evidence type="ECO:0000313" key="3">
    <source>
        <dbReference type="Proteomes" id="UP000275267"/>
    </source>
</evidence>
<evidence type="ECO:0000313" key="2">
    <source>
        <dbReference type="EMBL" id="RLN01151.1"/>
    </source>
</evidence>
<reference evidence="3" key="1">
    <citation type="journal article" date="2019" name="Nat. Commun.">
        <title>The genome of broomcorn millet.</title>
        <authorList>
            <person name="Zou C."/>
            <person name="Miki D."/>
            <person name="Li D."/>
            <person name="Tang Q."/>
            <person name="Xiao L."/>
            <person name="Rajput S."/>
            <person name="Deng P."/>
            <person name="Jia W."/>
            <person name="Huang R."/>
            <person name="Zhang M."/>
            <person name="Sun Y."/>
            <person name="Hu J."/>
            <person name="Fu X."/>
            <person name="Schnable P.S."/>
            <person name="Li F."/>
            <person name="Zhang H."/>
            <person name="Feng B."/>
            <person name="Zhu X."/>
            <person name="Liu R."/>
            <person name="Schnable J.C."/>
            <person name="Zhu J.-K."/>
            <person name="Zhang H."/>
        </authorList>
    </citation>
    <scope>NUCLEOTIDE SEQUENCE [LARGE SCALE GENOMIC DNA]</scope>
</reference>
<feature type="region of interest" description="Disordered" evidence="1">
    <location>
        <begin position="1"/>
        <end position="23"/>
    </location>
</feature>
<dbReference type="STRING" id="4540.A0A3L6RFZ7"/>
<dbReference type="Proteomes" id="UP000275267">
    <property type="component" value="Unassembled WGS sequence"/>
</dbReference>
<feature type="non-terminal residue" evidence="2">
    <location>
        <position position="1"/>
    </location>
</feature>
<organism evidence="2 3">
    <name type="scientific">Panicum miliaceum</name>
    <name type="common">Proso millet</name>
    <name type="synonym">Broomcorn millet</name>
    <dbReference type="NCBI Taxonomy" id="4540"/>
    <lineage>
        <taxon>Eukaryota</taxon>
        <taxon>Viridiplantae</taxon>
        <taxon>Streptophyta</taxon>
        <taxon>Embryophyta</taxon>
        <taxon>Tracheophyta</taxon>
        <taxon>Spermatophyta</taxon>
        <taxon>Magnoliopsida</taxon>
        <taxon>Liliopsida</taxon>
        <taxon>Poales</taxon>
        <taxon>Poaceae</taxon>
        <taxon>PACMAD clade</taxon>
        <taxon>Panicoideae</taxon>
        <taxon>Panicodae</taxon>
        <taxon>Paniceae</taxon>
        <taxon>Panicinae</taxon>
        <taxon>Panicum</taxon>
        <taxon>Panicum sect. Panicum</taxon>
    </lineage>
</organism>
<comment type="caution">
    <text evidence="2">The sequence shown here is derived from an EMBL/GenBank/DDBJ whole genome shotgun (WGS) entry which is preliminary data.</text>
</comment>
<dbReference type="OrthoDB" id="1929779at2759"/>
<proteinExistence type="predicted"/>
<sequence length="147" mass="15932">KKTEGTSAITQCHSVSTPEHPDDECGIDNYQTQYEAVPASNETNRLDDGCVSVISEEDVLISATEANTMELPGNESLATVEGSREQMQRCFTLEEVTDTILFCSSIAHDIAFRAAAIALEREQQSELASAPRPTVTIIGQSIPWGGR</sequence>
<evidence type="ECO:0000256" key="1">
    <source>
        <dbReference type="SAM" id="MobiDB-lite"/>
    </source>
</evidence>
<feature type="compositionally biased region" description="Polar residues" evidence="1">
    <location>
        <begin position="1"/>
        <end position="17"/>
    </location>
</feature>
<dbReference type="EMBL" id="PQIB02000009">
    <property type="protein sequence ID" value="RLN01151.1"/>
    <property type="molecule type" value="Genomic_DNA"/>
</dbReference>
<name>A0A3L6RFZ7_PANMI</name>